<dbReference type="OMA" id="ANTYEER"/>
<gene>
    <name evidence="2" type="ORF">CC77DRAFT_1090688</name>
</gene>
<dbReference type="RefSeq" id="XP_018390521.1">
    <property type="nucleotide sequence ID" value="XM_018529531.1"/>
</dbReference>
<dbReference type="PROSITE" id="PS50097">
    <property type="entry name" value="BTB"/>
    <property type="match status" value="1"/>
</dbReference>
<dbReference type="Gene3D" id="3.30.710.10">
    <property type="entry name" value="Potassium Channel Kv1.1, Chain A"/>
    <property type="match status" value="1"/>
</dbReference>
<dbReference type="AlphaFoldDB" id="A0A177E112"/>
<organism evidence="2 3">
    <name type="scientific">Alternaria alternata</name>
    <name type="common">Alternaria rot fungus</name>
    <name type="synonym">Torula alternata</name>
    <dbReference type="NCBI Taxonomy" id="5599"/>
    <lineage>
        <taxon>Eukaryota</taxon>
        <taxon>Fungi</taxon>
        <taxon>Dikarya</taxon>
        <taxon>Ascomycota</taxon>
        <taxon>Pezizomycotina</taxon>
        <taxon>Dothideomycetes</taxon>
        <taxon>Pleosporomycetidae</taxon>
        <taxon>Pleosporales</taxon>
        <taxon>Pleosporineae</taxon>
        <taxon>Pleosporaceae</taxon>
        <taxon>Alternaria</taxon>
        <taxon>Alternaria sect. Alternaria</taxon>
        <taxon>Alternaria alternata complex</taxon>
    </lineage>
</organism>
<keyword evidence="3" id="KW-1185">Reference proteome</keyword>
<reference evidence="2 3" key="1">
    <citation type="submission" date="2016-05" db="EMBL/GenBank/DDBJ databases">
        <title>Comparative analysis of secretome profiles of manganese(II)-oxidizing ascomycete fungi.</title>
        <authorList>
            <consortium name="DOE Joint Genome Institute"/>
            <person name="Zeiner C.A."/>
            <person name="Purvine S.O."/>
            <person name="Zink E.M."/>
            <person name="Wu S."/>
            <person name="Pasa-Tolic L."/>
            <person name="Chaput D.L."/>
            <person name="Haridas S."/>
            <person name="Grigoriev I.V."/>
            <person name="Santelli C.M."/>
            <person name="Hansel C.M."/>
        </authorList>
    </citation>
    <scope>NUCLEOTIDE SEQUENCE [LARGE SCALE GENOMIC DNA]</scope>
    <source>
        <strain evidence="2 3">SRC1lrK2f</strain>
    </source>
</reference>
<evidence type="ECO:0000313" key="2">
    <source>
        <dbReference type="EMBL" id="OAG25100.1"/>
    </source>
</evidence>
<dbReference type="PANTHER" id="PTHR47843:SF2">
    <property type="entry name" value="BTB DOMAIN-CONTAINING PROTEIN"/>
    <property type="match status" value="1"/>
</dbReference>
<dbReference type="InterPro" id="IPR000210">
    <property type="entry name" value="BTB/POZ_dom"/>
</dbReference>
<dbReference type="VEuPathDB" id="FungiDB:CC77DRAFT_1090688"/>
<dbReference type="GeneID" id="29115125"/>
<dbReference type="PANTHER" id="PTHR47843">
    <property type="entry name" value="BTB DOMAIN-CONTAINING PROTEIN-RELATED"/>
    <property type="match status" value="1"/>
</dbReference>
<dbReference type="EMBL" id="KV441470">
    <property type="protein sequence ID" value="OAG25100.1"/>
    <property type="molecule type" value="Genomic_DNA"/>
</dbReference>
<feature type="domain" description="BTB" evidence="1">
    <location>
        <begin position="4"/>
        <end position="80"/>
    </location>
</feature>
<sequence>MNPSDTIIQLVVARCVGDTERLNVHRGVLYKSSKFFQNAMKPEWTDMQAGPNVIDLSVDPVDIVSDYIKWLYYDTIPNKQYEAVANTYEEREKVFVALAKSYVFGEKIIDVRYKNAVLQAIFTAQRALHWYMGPESVKIVYEGTPPQSPLRRLIAENVTYMAYDDSKESVGWMQFFDTCPREALVDALKTTVKVRPEDPESRPDVGSYLEKE</sequence>
<dbReference type="InterPro" id="IPR011333">
    <property type="entry name" value="SKP1/BTB/POZ_sf"/>
</dbReference>
<name>A0A177E112_ALTAL</name>
<evidence type="ECO:0000313" key="3">
    <source>
        <dbReference type="Proteomes" id="UP000077248"/>
    </source>
</evidence>
<dbReference type="CDD" id="cd18186">
    <property type="entry name" value="BTB_POZ_ZBTB_KLHL-like"/>
    <property type="match status" value="1"/>
</dbReference>
<dbReference type="KEGG" id="aalt:CC77DRAFT_1090688"/>
<evidence type="ECO:0000259" key="1">
    <source>
        <dbReference type="PROSITE" id="PS50097"/>
    </source>
</evidence>
<accession>A0A177E112</accession>
<proteinExistence type="predicted"/>
<protein>
    <recommendedName>
        <fullName evidence="1">BTB domain-containing protein</fullName>
    </recommendedName>
</protein>
<dbReference type="Proteomes" id="UP000077248">
    <property type="component" value="Unassembled WGS sequence"/>
</dbReference>